<accession>A0A1R0GT48</accession>
<feature type="compositionally biased region" description="Polar residues" evidence="1">
    <location>
        <begin position="148"/>
        <end position="159"/>
    </location>
</feature>
<organism evidence="2 3">
    <name type="scientific">Smittium mucronatum</name>
    <dbReference type="NCBI Taxonomy" id="133383"/>
    <lineage>
        <taxon>Eukaryota</taxon>
        <taxon>Fungi</taxon>
        <taxon>Fungi incertae sedis</taxon>
        <taxon>Zoopagomycota</taxon>
        <taxon>Kickxellomycotina</taxon>
        <taxon>Harpellomycetes</taxon>
        <taxon>Harpellales</taxon>
        <taxon>Legeriomycetaceae</taxon>
        <taxon>Smittium</taxon>
    </lineage>
</organism>
<reference evidence="2 3" key="1">
    <citation type="journal article" date="2016" name="Mol. Biol. Evol.">
        <title>Genome-Wide Survey of Gut Fungi (Harpellales) Reveals the First Horizontally Transferred Ubiquitin Gene from a Mosquito Host.</title>
        <authorList>
            <person name="Wang Y."/>
            <person name="White M.M."/>
            <person name="Kvist S."/>
            <person name="Moncalvo J.M."/>
        </authorList>
    </citation>
    <scope>NUCLEOTIDE SEQUENCE [LARGE SCALE GENOMIC DNA]</scope>
    <source>
        <strain evidence="2 3">ALG-7-W6</strain>
    </source>
</reference>
<feature type="compositionally biased region" description="Polar residues" evidence="1">
    <location>
        <begin position="7"/>
        <end position="24"/>
    </location>
</feature>
<proteinExistence type="predicted"/>
<name>A0A1R0GT48_9FUNG</name>
<gene>
    <name evidence="2" type="ORF">AYI68_g5852</name>
</gene>
<keyword evidence="3" id="KW-1185">Reference proteome</keyword>
<dbReference type="EMBL" id="LSSL01003818">
    <property type="protein sequence ID" value="OLY80061.1"/>
    <property type="molecule type" value="Genomic_DNA"/>
</dbReference>
<protein>
    <submittedName>
        <fullName evidence="2">Uncharacterized protein</fullName>
    </submittedName>
</protein>
<evidence type="ECO:0000256" key="1">
    <source>
        <dbReference type="SAM" id="MobiDB-lite"/>
    </source>
</evidence>
<feature type="region of interest" description="Disordered" evidence="1">
    <location>
        <begin position="105"/>
        <end position="185"/>
    </location>
</feature>
<dbReference type="AlphaFoldDB" id="A0A1R0GT48"/>
<evidence type="ECO:0000313" key="2">
    <source>
        <dbReference type="EMBL" id="OLY80061.1"/>
    </source>
</evidence>
<feature type="non-terminal residue" evidence="2">
    <location>
        <position position="218"/>
    </location>
</feature>
<feature type="compositionally biased region" description="Low complexity" evidence="1">
    <location>
        <begin position="25"/>
        <end position="36"/>
    </location>
</feature>
<feature type="compositionally biased region" description="Low complexity" evidence="1">
    <location>
        <begin position="160"/>
        <end position="175"/>
    </location>
</feature>
<feature type="region of interest" description="Disordered" evidence="1">
    <location>
        <begin position="1"/>
        <end position="63"/>
    </location>
</feature>
<comment type="caution">
    <text evidence="2">The sequence shown here is derived from an EMBL/GenBank/DDBJ whole genome shotgun (WGS) entry which is preliminary data.</text>
</comment>
<evidence type="ECO:0000313" key="3">
    <source>
        <dbReference type="Proteomes" id="UP000187455"/>
    </source>
</evidence>
<dbReference type="Proteomes" id="UP000187455">
    <property type="component" value="Unassembled WGS sequence"/>
</dbReference>
<feature type="compositionally biased region" description="Polar residues" evidence="1">
    <location>
        <begin position="41"/>
        <end position="58"/>
    </location>
</feature>
<sequence>MNGSGGRNTNDYKNMSSTPESLADTSTTTNNNKNNNGGVHGSSTRNTNNAQLNNSSDNSHFEHVADPVGHHYESSKHFSDLSQYTVTIEASNSTDSMKGNKIEMESHLNPSIPGPPNSGYDDGGGERCENARKRKSSDNLHTGLNALDGNSPTPNATDSNGTINVTDDNNTGTDTFQDQVEESSGAVVMPPKKAHILTYAQVTENFRQAPDPGGFDEL</sequence>